<dbReference type="RefSeq" id="WP_096496220.1">
    <property type="nucleotide sequence ID" value="NZ_CP023445.1"/>
</dbReference>
<dbReference type="GO" id="GO:0005829">
    <property type="term" value="C:cytosol"/>
    <property type="evidence" value="ECO:0007669"/>
    <property type="project" value="TreeGrafter"/>
</dbReference>
<evidence type="ECO:0000259" key="1">
    <source>
        <dbReference type="Pfam" id="PF00248"/>
    </source>
</evidence>
<accession>A0A290ZBP6</accession>
<dbReference type="PANTHER" id="PTHR43364:SF6">
    <property type="entry name" value="OXIDOREDUCTASE-RELATED"/>
    <property type="match status" value="1"/>
</dbReference>
<gene>
    <name evidence="2" type="ORF">CNX65_26725</name>
</gene>
<sequence>MRTARLGALEVSALCLGTLPFGSGVDEGTSFAILDRFAEAGGTFLDTANNYVSWTEAGTGDESEAVLGRWLAARGNRDSVVLGTKVGARPAASGPGQAGTGYEGLSAGVVEAGIEGSLRRLGTDRVDVYYSHVEDRSVDLAETLGAFAGLVARGSVREVACSNHATWRIERARAVSGANGWPKYAAAQLRFSYLRPRPGYRLPESGHVLMSGELLDFARSEGDFALVAYSALQFGQYAGRPLREENRHVGNERRLAVLGEVADELGLTRNQVVLGWVMAQGVVPVVGVSSVAQVDEALGAADLVLPEEVLARLDAAA</sequence>
<organism evidence="2 3">
    <name type="scientific">Actinosynnema pretiosum</name>
    <dbReference type="NCBI Taxonomy" id="42197"/>
    <lineage>
        <taxon>Bacteria</taxon>
        <taxon>Bacillati</taxon>
        <taxon>Actinomycetota</taxon>
        <taxon>Actinomycetes</taxon>
        <taxon>Pseudonocardiales</taxon>
        <taxon>Pseudonocardiaceae</taxon>
        <taxon>Actinosynnema</taxon>
    </lineage>
</organism>
<evidence type="ECO:0000313" key="3">
    <source>
        <dbReference type="Proteomes" id="UP000218505"/>
    </source>
</evidence>
<dbReference type="InterPro" id="IPR036812">
    <property type="entry name" value="NAD(P)_OxRdtase_dom_sf"/>
</dbReference>
<dbReference type="PANTHER" id="PTHR43364">
    <property type="entry name" value="NADH-SPECIFIC METHYLGLYOXAL REDUCTASE-RELATED"/>
    <property type="match status" value="1"/>
</dbReference>
<proteinExistence type="predicted"/>
<dbReference type="InterPro" id="IPR050523">
    <property type="entry name" value="AKR_Detox_Biosynth"/>
</dbReference>
<reference evidence="2" key="1">
    <citation type="submission" date="2017-09" db="EMBL/GenBank/DDBJ databases">
        <title>Complete Genome Sequence of ansamitocin-producing Bacterium Actinosynnema pretiosum X47.</title>
        <authorList>
            <person name="Cao G."/>
            <person name="Zong G."/>
            <person name="Zhong C."/>
            <person name="Fu J."/>
        </authorList>
    </citation>
    <scope>NUCLEOTIDE SEQUENCE [LARGE SCALE GENOMIC DNA]</scope>
    <source>
        <strain evidence="2">X47</strain>
    </source>
</reference>
<dbReference type="AlphaFoldDB" id="A0A290ZBP6"/>
<protein>
    <submittedName>
        <fullName evidence="2">Oxidoreductase</fullName>
    </submittedName>
</protein>
<evidence type="ECO:0000313" key="2">
    <source>
        <dbReference type="EMBL" id="ATE56425.1"/>
    </source>
</evidence>
<dbReference type="EMBL" id="CP023445">
    <property type="protein sequence ID" value="ATE56425.1"/>
    <property type="molecule type" value="Genomic_DNA"/>
</dbReference>
<dbReference type="Pfam" id="PF00248">
    <property type="entry name" value="Aldo_ket_red"/>
    <property type="match status" value="1"/>
</dbReference>
<feature type="domain" description="NADP-dependent oxidoreductase" evidence="1">
    <location>
        <begin position="14"/>
        <end position="316"/>
    </location>
</feature>
<keyword evidence="3" id="KW-1185">Reference proteome</keyword>
<dbReference type="InterPro" id="IPR023210">
    <property type="entry name" value="NADP_OxRdtase_dom"/>
</dbReference>
<name>A0A290ZBP6_9PSEU</name>
<dbReference type="SUPFAM" id="SSF51430">
    <property type="entry name" value="NAD(P)-linked oxidoreductase"/>
    <property type="match status" value="1"/>
</dbReference>
<dbReference type="Proteomes" id="UP000218505">
    <property type="component" value="Chromosome"/>
</dbReference>
<dbReference type="Gene3D" id="3.20.20.100">
    <property type="entry name" value="NADP-dependent oxidoreductase domain"/>
    <property type="match status" value="1"/>
</dbReference>
<dbReference type="KEGG" id="apre:CNX65_26725"/>